<evidence type="ECO:0000313" key="4">
    <source>
        <dbReference type="EMBL" id="AKN39758.1"/>
    </source>
</evidence>
<sequence>MKNVMKTTVLALLVGMGASAAVSAAPATDEASGIFQWAGTVPAASSGANTKIVNKGTIALDKGTLVFQEDSATPGKYQLIDSTELIFGVEVASKAAASFDYEVENVKFSHGGGLMNDVDATTPEFDVSVDGTVLVKGTPVSNSSAADVRMRLTTAQSTNAVSGGEEVIVQAAILVTNAA</sequence>
<proteinExistence type="predicted"/>
<accession>A0A0H3ZJ12</accession>
<dbReference type="EMBL" id="KP795585">
    <property type="protein sequence ID" value="AKN38439.1"/>
    <property type="molecule type" value="Genomic_DNA"/>
</dbReference>
<evidence type="ECO:0000313" key="2">
    <source>
        <dbReference type="EMBL" id="AKN35923.1"/>
    </source>
</evidence>
<dbReference type="EMBL" id="KP795459">
    <property type="protein sequence ID" value="AKN35923.1"/>
    <property type="molecule type" value="Genomic_DNA"/>
</dbReference>
<reference evidence="2" key="1">
    <citation type="journal article" date="2015" name="MBio">
        <title>Eco-Evolutionary Dynamics of Episomes among Ecologically Cohesive Bacterial Populations.</title>
        <authorList>
            <person name="Xue H."/>
            <person name="Cordero O.X."/>
            <person name="Camas F.M."/>
            <person name="Trimble W."/>
            <person name="Meyer F."/>
            <person name="Guglielmini J."/>
            <person name="Rocha E.P."/>
            <person name="Polz M.F."/>
        </authorList>
    </citation>
    <scope>NUCLEOTIDE SEQUENCE</scope>
    <source>
        <strain evidence="2">5S_118</strain>
        <strain evidence="3">5S_268</strain>
        <strain evidence="4">ZS_101</strain>
    </source>
</reference>
<dbReference type="AlphaFoldDB" id="A0A0H3ZJ12"/>
<dbReference type="EMBL" id="KP795663">
    <property type="protein sequence ID" value="AKN39758.1"/>
    <property type="molecule type" value="Genomic_DNA"/>
</dbReference>
<keyword evidence="1" id="KW-0732">Signal</keyword>
<organism evidence="2">
    <name type="scientific">Vibrio splendidus</name>
    <dbReference type="NCBI Taxonomy" id="29497"/>
    <lineage>
        <taxon>Bacteria</taxon>
        <taxon>Pseudomonadati</taxon>
        <taxon>Pseudomonadota</taxon>
        <taxon>Gammaproteobacteria</taxon>
        <taxon>Vibrionales</taxon>
        <taxon>Vibrionaceae</taxon>
        <taxon>Vibrio</taxon>
    </lineage>
</organism>
<evidence type="ECO:0000256" key="1">
    <source>
        <dbReference type="SAM" id="SignalP"/>
    </source>
</evidence>
<protein>
    <submittedName>
        <fullName evidence="2">Uncharacterized protein</fullName>
    </submittedName>
</protein>
<evidence type="ECO:0000313" key="3">
    <source>
        <dbReference type="EMBL" id="AKN38439.1"/>
    </source>
</evidence>
<feature type="signal peptide" evidence="1">
    <location>
        <begin position="1"/>
        <end position="24"/>
    </location>
</feature>
<name>A0A0H3ZJ12_VIBSP</name>
<dbReference type="RefSeq" id="WP_371706537.1">
    <property type="nucleotide sequence ID" value="NZ_JBGONP010000037.1"/>
</dbReference>
<feature type="chain" id="PRO_5007408293" evidence="1">
    <location>
        <begin position="25"/>
        <end position="179"/>
    </location>
</feature>